<dbReference type="NCBIfam" id="NF008927">
    <property type="entry name" value="PRK12285.1-4"/>
    <property type="match status" value="1"/>
</dbReference>
<evidence type="ECO:0000256" key="2">
    <source>
        <dbReference type="ARBA" id="ARBA00013161"/>
    </source>
</evidence>
<dbReference type="InterPro" id="IPR001412">
    <property type="entry name" value="aa-tRNA-synth_I_CS"/>
</dbReference>
<dbReference type="Proteomes" id="UP000738826">
    <property type="component" value="Unassembled WGS sequence"/>
</dbReference>
<dbReference type="PANTHER" id="PTHR10055">
    <property type="entry name" value="TRYPTOPHANYL-TRNA SYNTHETASE"/>
    <property type="match status" value="1"/>
</dbReference>
<sequence length="377" mass="44151">MTDKNDFIVTPWTVKGNVDYDVLTKKFGTQKIDENLLERIKKHTYDLHHFLRRKIFFSHRDLDFLLDEYEKGNKFFLYTGRAPSGKVHLGHLIPWMFTKWLQDKFDVELFFQFPDEEKFLFKENLNFENTEKALYDNMLDVIAVGFRPEKTHFLIDTKHANLMYKEACKVAKKITLSTAKATFGFTDENNIGEIFYTAMQAVPAFLPSVTANRKIPCLIPCAIDQDPHFRITRDVLPKLNFYKPSVIHSIFLPGLKGMDEQGKMSSSEEQTAVFTTDNNKTVRKKIMKYAFSGGQATVEEHRKNGGNPDIDVSYQWLMFFEEDDEKLHKIYEDYRSGALLTGELKEILINKISNYLRIHQERREKAGDLIEKFMFKK</sequence>
<dbReference type="CDD" id="cd00806">
    <property type="entry name" value="TrpRS_core"/>
    <property type="match status" value="1"/>
</dbReference>
<evidence type="ECO:0000313" key="11">
    <source>
        <dbReference type="EMBL" id="NCN64483.1"/>
    </source>
</evidence>
<dbReference type="GO" id="GO:0004830">
    <property type="term" value="F:tryptophan-tRNA ligase activity"/>
    <property type="evidence" value="ECO:0007669"/>
    <property type="project" value="UniProtKB-UniRule"/>
</dbReference>
<keyword evidence="6 10" id="KW-0648">Protein biosynthesis</keyword>
<evidence type="ECO:0000256" key="4">
    <source>
        <dbReference type="ARBA" id="ARBA00022741"/>
    </source>
</evidence>
<keyword evidence="7 10" id="KW-0030">Aminoacyl-tRNA synthetase</keyword>
<dbReference type="InterPro" id="IPR002306">
    <property type="entry name" value="Trp-tRNA-ligase"/>
</dbReference>
<gene>
    <name evidence="12" type="ORF">GW779_01350</name>
    <name evidence="11" type="ORF">GW910_00155</name>
</gene>
<dbReference type="Proteomes" id="UP000768163">
    <property type="component" value="Unassembled WGS sequence"/>
</dbReference>
<comment type="catalytic activity">
    <reaction evidence="8">
        <text>tRNA(Trp) + L-tryptophan + ATP = L-tryptophyl-tRNA(Trp) + AMP + diphosphate + H(+)</text>
        <dbReference type="Rhea" id="RHEA:24080"/>
        <dbReference type="Rhea" id="RHEA-COMP:9671"/>
        <dbReference type="Rhea" id="RHEA-COMP:9705"/>
        <dbReference type="ChEBI" id="CHEBI:15378"/>
        <dbReference type="ChEBI" id="CHEBI:30616"/>
        <dbReference type="ChEBI" id="CHEBI:33019"/>
        <dbReference type="ChEBI" id="CHEBI:57912"/>
        <dbReference type="ChEBI" id="CHEBI:78442"/>
        <dbReference type="ChEBI" id="CHEBI:78535"/>
        <dbReference type="ChEBI" id="CHEBI:456215"/>
        <dbReference type="EC" id="6.1.1.2"/>
    </reaction>
</comment>
<dbReference type="InterPro" id="IPR014729">
    <property type="entry name" value="Rossmann-like_a/b/a_fold"/>
</dbReference>
<dbReference type="Gene3D" id="1.10.240.10">
    <property type="entry name" value="Tyrosyl-Transfer RNA Synthetase"/>
    <property type="match status" value="1"/>
</dbReference>
<dbReference type="GO" id="GO:0006436">
    <property type="term" value="P:tryptophanyl-tRNA aminoacylation"/>
    <property type="evidence" value="ECO:0007669"/>
    <property type="project" value="UniProtKB-UniRule"/>
</dbReference>
<reference evidence="11" key="1">
    <citation type="submission" date="2019-11" db="EMBL/GenBank/DDBJ databases">
        <title>Lipid analysis of CO2-rich subsurface aquifers suggests an autotrophy-based deep biosphere with lysolipids enriched in CPR bacteria.</title>
        <authorList>
            <person name="Probst A.J."/>
            <person name="Elling F.J."/>
            <person name="Castelle C.J."/>
            <person name="Zhu Q."/>
            <person name="Elvert M."/>
            <person name="Birarda G."/>
            <person name="Holman H.-Y."/>
            <person name="Lane K.R."/>
            <person name="Ladd B."/>
            <person name="Ryan M.C."/>
            <person name="Woyke T."/>
            <person name="Hinrichs K.-U."/>
            <person name="Banfield J.F."/>
        </authorList>
    </citation>
    <scope>NUCLEOTIDE SEQUENCE</scope>
    <source>
        <strain evidence="11">CG_2015-01_33_1645</strain>
        <strain evidence="12">CG_2015-04_33_537</strain>
    </source>
</reference>
<evidence type="ECO:0000256" key="8">
    <source>
        <dbReference type="ARBA" id="ARBA00049929"/>
    </source>
</evidence>
<evidence type="ECO:0000256" key="9">
    <source>
        <dbReference type="NCBIfam" id="TIGR00233"/>
    </source>
</evidence>
<evidence type="ECO:0000256" key="1">
    <source>
        <dbReference type="ARBA" id="ARBA00005594"/>
    </source>
</evidence>
<keyword evidence="3 10" id="KW-0436">Ligase</keyword>
<dbReference type="GO" id="GO:0005524">
    <property type="term" value="F:ATP binding"/>
    <property type="evidence" value="ECO:0007669"/>
    <property type="project" value="UniProtKB-KW"/>
</dbReference>
<dbReference type="AlphaFoldDB" id="A0A8J7YVB2"/>
<dbReference type="PROSITE" id="PS00178">
    <property type="entry name" value="AA_TRNA_LIGASE_I"/>
    <property type="match status" value="1"/>
</dbReference>
<evidence type="ECO:0000313" key="13">
    <source>
        <dbReference type="Proteomes" id="UP000768163"/>
    </source>
</evidence>
<evidence type="ECO:0000256" key="10">
    <source>
        <dbReference type="RuleBase" id="RU363036"/>
    </source>
</evidence>
<accession>A0A8J7YVB2</accession>
<evidence type="ECO:0000256" key="6">
    <source>
        <dbReference type="ARBA" id="ARBA00022917"/>
    </source>
</evidence>
<dbReference type="PRINTS" id="PR01039">
    <property type="entry name" value="TRNASYNTHTRP"/>
</dbReference>
<organism evidence="11 13">
    <name type="scientific">Candidatus Altarchaeum hamiconexum</name>
    <dbReference type="NCBI Taxonomy" id="1803513"/>
    <lineage>
        <taxon>Archaea</taxon>
        <taxon>Candidatus Altarchaeota</taxon>
        <taxon>Candidatus Altiarchaeia</taxon>
        <taxon>Candidatus Altarchaeales</taxon>
        <taxon>Candidatus Altarchaeaceae</taxon>
        <taxon>Candidatus Altarchaeum</taxon>
    </lineage>
</organism>
<dbReference type="EMBL" id="JAACVF010000002">
    <property type="protein sequence ID" value="NCN64483.1"/>
    <property type="molecule type" value="Genomic_DNA"/>
</dbReference>
<name>A0A8J7YVB2_9ARCH</name>
<evidence type="ECO:0000256" key="7">
    <source>
        <dbReference type="ARBA" id="ARBA00023146"/>
    </source>
</evidence>
<evidence type="ECO:0000256" key="3">
    <source>
        <dbReference type="ARBA" id="ARBA00022598"/>
    </source>
</evidence>
<keyword evidence="4 10" id="KW-0547">Nucleotide-binding</keyword>
<dbReference type="SUPFAM" id="SSF52374">
    <property type="entry name" value="Nucleotidylyl transferase"/>
    <property type="match status" value="1"/>
</dbReference>
<keyword evidence="5 10" id="KW-0067">ATP-binding</keyword>
<dbReference type="EMBL" id="JAACQH010000023">
    <property type="protein sequence ID" value="NCS91059.1"/>
    <property type="molecule type" value="Genomic_DNA"/>
</dbReference>
<dbReference type="InterPro" id="IPR002305">
    <property type="entry name" value="aa-tRNA-synth_Ic"/>
</dbReference>
<comment type="caution">
    <text evidence="11">The sequence shown here is derived from an EMBL/GenBank/DDBJ whole genome shotgun (WGS) entry which is preliminary data.</text>
</comment>
<dbReference type="NCBIfam" id="TIGR00233">
    <property type="entry name" value="trpS"/>
    <property type="match status" value="1"/>
</dbReference>
<dbReference type="FunFam" id="1.10.240.10:FF:000007">
    <property type="entry name" value="Tryptophan--tRNA ligase"/>
    <property type="match status" value="1"/>
</dbReference>
<comment type="similarity">
    <text evidence="1 10">Belongs to the class-I aminoacyl-tRNA synthetase family.</text>
</comment>
<proteinExistence type="inferred from homology"/>
<dbReference type="EC" id="6.1.1.2" evidence="2 9"/>
<evidence type="ECO:0000313" key="12">
    <source>
        <dbReference type="EMBL" id="NCS91059.1"/>
    </source>
</evidence>
<evidence type="ECO:0000256" key="5">
    <source>
        <dbReference type="ARBA" id="ARBA00022840"/>
    </source>
</evidence>
<protein>
    <recommendedName>
        <fullName evidence="2 9">Tryptophan--tRNA ligase</fullName>
        <ecNumber evidence="2 9">6.1.1.2</ecNumber>
    </recommendedName>
</protein>
<dbReference type="Gene3D" id="3.40.50.620">
    <property type="entry name" value="HUPs"/>
    <property type="match status" value="1"/>
</dbReference>
<dbReference type="GO" id="GO:0005737">
    <property type="term" value="C:cytoplasm"/>
    <property type="evidence" value="ECO:0007669"/>
    <property type="project" value="UniProtKB-UniRule"/>
</dbReference>
<dbReference type="PANTHER" id="PTHR10055:SF1">
    <property type="entry name" value="TRYPTOPHAN--TRNA LIGASE, CYTOPLASMIC"/>
    <property type="match status" value="1"/>
</dbReference>
<dbReference type="Pfam" id="PF00579">
    <property type="entry name" value="tRNA-synt_1b"/>
    <property type="match status" value="1"/>
</dbReference>